<dbReference type="GO" id="GO:0006886">
    <property type="term" value="P:intracellular protein transport"/>
    <property type="evidence" value="ECO:0007669"/>
    <property type="project" value="InterPro"/>
</dbReference>
<dbReference type="InterPro" id="IPR048685">
    <property type="entry name" value="COG3_C"/>
</dbReference>
<dbReference type="PANTHER" id="PTHR13302:SF8">
    <property type="entry name" value="CONSERVED OLIGOMERIC GOLGI COMPLEX SUBUNIT 3"/>
    <property type="match status" value="1"/>
</dbReference>
<evidence type="ECO:0000256" key="1">
    <source>
        <dbReference type="SAM" id="MobiDB-lite"/>
    </source>
</evidence>
<sequence>MNLSPLRDVLERIAEDAQERLIYVAERVLRVEVEGFRPTPADLEYPGKLEAYWEAKRRGQEGGSQEGKEGGEEEGTAGKEGEGAAEAEEGMQALSSGGMGKVLPVYATWFPTLQMTLSLLSKIYRAVELHVFQEMAQQALAACTYSFLAAAKVLREQKGDMDADLFLVKHLLILREQLVPFDIEFAAIEKRLDFNSTRGALTRFFVDRHNLFRMGTDNALLSLALGSVPTVNEEEVDTRKELEASLKSACNAFILHATSHLAEPIATLLQKARAFLPTSSSNPSPPSSSLPYIDPTTLQTLSAQAFLQPARLEATLLEAHEGLLTALPALSHLLSLYLDHNNTKAILFRPVRQRILTLLQQLRDLLGLLFHTSTDVVKIEGGKEGGAEGRVEAEKKERGLPEAIEGLLTGMTQSINKVFEGELEHWMDGSGSRSASAANSPTRIRPSDVEESGI</sequence>
<dbReference type="OrthoDB" id="296793at2759"/>
<dbReference type="Proteomes" id="UP000019335">
    <property type="component" value="Chromosome 4"/>
</dbReference>
<comment type="caution">
    <text evidence="3">The sequence shown here is derived from an EMBL/GenBank/DDBJ whole genome shotgun (WGS) entry which is preliminary data.</text>
</comment>
<dbReference type="GO" id="GO:0016020">
    <property type="term" value="C:membrane"/>
    <property type="evidence" value="ECO:0007669"/>
    <property type="project" value="InterPro"/>
</dbReference>
<dbReference type="InterPro" id="IPR007265">
    <property type="entry name" value="COG_su3"/>
</dbReference>
<dbReference type="PANTHER" id="PTHR13302">
    <property type="entry name" value="CONSERVED OLIGOMERIC GOLGI COMPLEX COMPONENT 3"/>
    <property type="match status" value="1"/>
</dbReference>
<evidence type="ECO:0000313" key="4">
    <source>
        <dbReference type="Proteomes" id="UP000019335"/>
    </source>
</evidence>
<dbReference type="Pfam" id="PF20671">
    <property type="entry name" value="COG3_C"/>
    <property type="match status" value="1"/>
</dbReference>
<keyword evidence="4" id="KW-1185">Reference proteome</keyword>
<feature type="compositionally biased region" description="Basic and acidic residues" evidence="1">
    <location>
        <begin position="57"/>
        <end position="82"/>
    </location>
</feature>
<accession>W7U7M5</accession>
<feature type="region of interest" description="Disordered" evidence="1">
    <location>
        <begin position="57"/>
        <end position="88"/>
    </location>
</feature>
<feature type="region of interest" description="Disordered" evidence="1">
    <location>
        <begin position="427"/>
        <end position="454"/>
    </location>
</feature>
<feature type="compositionally biased region" description="Low complexity" evidence="1">
    <location>
        <begin position="429"/>
        <end position="440"/>
    </location>
</feature>
<proteinExistence type="predicted"/>
<dbReference type="EMBL" id="AZIL01000259">
    <property type="protein sequence ID" value="EWM28894.1"/>
    <property type="molecule type" value="Genomic_DNA"/>
</dbReference>
<dbReference type="AlphaFoldDB" id="W7U7M5"/>
<name>W7U7M5_9STRA</name>
<dbReference type="GO" id="GO:0005801">
    <property type="term" value="C:cis-Golgi network"/>
    <property type="evidence" value="ECO:0007669"/>
    <property type="project" value="InterPro"/>
</dbReference>
<dbReference type="GO" id="GO:0007030">
    <property type="term" value="P:Golgi organization"/>
    <property type="evidence" value="ECO:0007669"/>
    <property type="project" value="TreeGrafter"/>
</dbReference>
<reference evidence="3 4" key="1">
    <citation type="journal article" date="2014" name="Mol. Plant">
        <title>Chromosome Scale Genome Assembly and Transcriptome Profiling of Nannochloropsis gaditana in Nitrogen Depletion.</title>
        <authorList>
            <person name="Corteggiani Carpinelli E."/>
            <person name="Telatin A."/>
            <person name="Vitulo N."/>
            <person name="Forcato C."/>
            <person name="D'Angelo M."/>
            <person name="Schiavon R."/>
            <person name="Vezzi A."/>
            <person name="Giacometti G.M."/>
            <person name="Morosinotto T."/>
            <person name="Valle G."/>
        </authorList>
    </citation>
    <scope>NUCLEOTIDE SEQUENCE [LARGE SCALE GENOMIC DNA]</scope>
    <source>
        <strain evidence="3 4">B-31</strain>
    </source>
</reference>
<evidence type="ECO:0000259" key="2">
    <source>
        <dbReference type="Pfam" id="PF20671"/>
    </source>
</evidence>
<gene>
    <name evidence="3" type="ORF">Naga_100675g1</name>
</gene>
<evidence type="ECO:0000313" key="3">
    <source>
        <dbReference type="EMBL" id="EWM28894.1"/>
    </source>
</evidence>
<organism evidence="3 4">
    <name type="scientific">Nannochloropsis gaditana</name>
    <dbReference type="NCBI Taxonomy" id="72520"/>
    <lineage>
        <taxon>Eukaryota</taxon>
        <taxon>Sar</taxon>
        <taxon>Stramenopiles</taxon>
        <taxon>Ochrophyta</taxon>
        <taxon>Eustigmatophyceae</taxon>
        <taxon>Eustigmatales</taxon>
        <taxon>Monodopsidaceae</taxon>
        <taxon>Nannochloropsis</taxon>
    </lineage>
</organism>
<dbReference type="GO" id="GO:0006891">
    <property type="term" value="P:intra-Golgi vesicle-mediated transport"/>
    <property type="evidence" value="ECO:0007669"/>
    <property type="project" value="TreeGrafter"/>
</dbReference>
<feature type="domain" description="Conserved oligomeric Golgi complex subunit 3 C-terminal" evidence="2">
    <location>
        <begin position="6"/>
        <end position="196"/>
    </location>
</feature>
<dbReference type="GO" id="GO:0017119">
    <property type="term" value="C:Golgi transport complex"/>
    <property type="evidence" value="ECO:0007669"/>
    <property type="project" value="TreeGrafter"/>
</dbReference>
<protein>
    <submittedName>
        <fullName evidence="3">Conserved oligomeric golgi complex subunit 3</fullName>
    </submittedName>
</protein>